<evidence type="ECO:0000256" key="1">
    <source>
        <dbReference type="SAM" id="SignalP"/>
    </source>
</evidence>
<feature type="chain" id="PRO_5015782801" evidence="1">
    <location>
        <begin position="24"/>
        <end position="123"/>
    </location>
</feature>
<dbReference type="EMBL" id="GGMR01018109">
    <property type="protein sequence ID" value="MBY30728.1"/>
    <property type="molecule type" value="Transcribed_RNA"/>
</dbReference>
<protein>
    <submittedName>
        <fullName evidence="2">Uncharacterized protein</fullName>
    </submittedName>
</protein>
<keyword evidence="1" id="KW-0732">Signal</keyword>
<accession>A0A2S2PN57</accession>
<sequence>MVNPSKMLGIFIIFCYFINYSHSNGYPKHIQDCINLMIEHRLIVENHVENSNLLSSNYANFNFPIPEAMLAELKEVTLNEPLKTYIDNYSLKKLSCGAQEVPLAFCLRQQVEGTNSSSSSNNV</sequence>
<organism evidence="2">
    <name type="scientific">Schizaphis graminum</name>
    <name type="common">Green bug aphid</name>
    <dbReference type="NCBI Taxonomy" id="13262"/>
    <lineage>
        <taxon>Eukaryota</taxon>
        <taxon>Metazoa</taxon>
        <taxon>Ecdysozoa</taxon>
        <taxon>Arthropoda</taxon>
        <taxon>Hexapoda</taxon>
        <taxon>Insecta</taxon>
        <taxon>Pterygota</taxon>
        <taxon>Neoptera</taxon>
        <taxon>Paraneoptera</taxon>
        <taxon>Hemiptera</taxon>
        <taxon>Sternorrhyncha</taxon>
        <taxon>Aphidomorpha</taxon>
        <taxon>Aphidoidea</taxon>
        <taxon>Aphididae</taxon>
        <taxon>Aphidini</taxon>
        <taxon>Schizaphis</taxon>
    </lineage>
</organism>
<proteinExistence type="predicted"/>
<dbReference type="AlphaFoldDB" id="A0A2S2PN57"/>
<evidence type="ECO:0000313" key="2">
    <source>
        <dbReference type="EMBL" id="MBY30728.1"/>
    </source>
</evidence>
<feature type="signal peptide" evidence="1">
    <location>
        <begin position="1"/>
        <end position="23"/>
    </location>
</feature>
<gene>
    <name evidence="2" type="ORF">g.155052</name>
</gene>
<name>A0A2S2PN57_SCHGA</name>
<reference evidence="2" key="1">
    <citation type="submission" date="2018-04" db="EMBL/GenBank/DDBJ databases">
        <title>Transcriptome of Schizaphis graminum biotype I.</title>
        <authorList>
            <person name="Scully E.D."/>
            <person name="Geib S.M."/>
            <person name="Palmer N.A."/>
            <person name="Koch K."/>
            <person name="Bradshaw J."/>
            <person name="Heng-Moss T."/>
            <person name="Sarath G."/>
        </authorList>
    </citation>
    <scope>NUCLEOTIDE SEQUENCE</scope>
</reference>